<proteinExistence type="predicted"/>
<evidence type="ECO:0000313" key="2">
    <source>
        <dbReference type="Proteomes" id="UP000594638"/>
    </source>
</evidence>
<evidence type="ECO:0000313" key="1">
    <source>
        <dbReference type="EMBL" id="CAA2993304.1"/>
    </source>
</evidence>
<accession>A0A8S0SNK8</accession>
<protein>
    <submittedName>
        <fullName evidence="1">Uncharacterized protein</fullName>
    </submittedName>
</protein>
<name>A0A8S0SNK8_OLEEU</name>
<gene>
    <name evidence="1" type="ORF">OLEA9_A071376</name>
</gene>
<sequence>MSAGIKKLEEAMHRIVVRRSAPNWLPFLPGYSYWVPPSNSNGIMRHPQGLIEVVGKLAMEAVPNWETPLDILTEDKTMSFSSARDRGWPSSTYFIEGA</sequence>
<comment type="caution">
    <text evidence="1">The sequence shown here is derived from an EMBL/GenBank/DDBJ whole genome shotgun (WGS) entry which is preliminary data.</text>
</comment>
<organism evidence="1 2">
    <name type="scientific">Olea europaea subsp. europaea</name>
    <dbReference type="NCBI Taxonomy" id="158383"/>
    <lineage>
        <taxon>Eukaryota</taxon>
        <taxon>Viridiplantae</taxon>
        <taxon>Streptophyta</taxon>
        <taxon>Embryophyta</taxon>
        <taxon>Tracheophyta</taxon>
        <taxon>Spermatophyta</taxon>
        <taxon>Magnoliopsida</taxon>
        <taxon>eudicotyledons</taxon>
        <taxon>Gunneridae</taxon>
        <taxon>Pentapetalae</taxon>
        <taxon>asterids</taxon>
        <taxon>lamiids</taxon>
        <taxon>Lamiales</taxon>
        <taxon>Oleaceae</taxon>
        <taxon>Oleeae</taxon>
        <taxon>Olea</taxon>
    </lineage>
</organism>
<dbReference type="Proteomes" id="UP000594638">
    <property type="component" value="Unassembled WGS sequence"/>
</dbReference>
<keyword evidence="2" id="KW-1185">Reference proteome</keyword>
<dbReference type="PANTHER" id="PTHR33972:SF26">
    <property type="match status" value="1"/>
</dbReference>
<dbReference type="Gramene" id="OE9A071376T2">
    <property type="protein sequence ID" value="OE9A071376C2"/>
    <property type="gene ID" value="OE9A071376"/>
</dbReference>
<dbReference type="PANTHER" id="PTHR33972">
    <property type="entry name" value="EXPRESSED PROTEIN"/>
    <property type="match status" value="1"/>
</dbReference>
<dbReference type="Gramene" id="OE9A071376T1">
    <property type="protein sequence ID" value="OE9A071376C1"/>
    <property type="gene ID" value="OE9A071376"/>
</dbReference>
<dbReference type="AlphaFoldDB" id="A0A8S0SNK8"/>
<reference evidence="1 2" key="1">
    <citation type="submission" date="2019-12" db="EMBL/GenBank/DDBJ databases">
        <authorList>
            <person name="Alioto T."/>
            <person name="Alioto T."/>
            <person name="Gomez Garrido J."/>
        </authorList>
    </citation>
    <scope>NUCLEOTIDE SEQUENCE [LARGE SCALE GENOMIC DNA]</scope>
</reference>
<dbReference type="OrthoDB" id="1095098at2759"/>
<dbReference type="EMBL" id="CACTIH010005448">
    <property type="protein sequence ID" value="CAA2993304.1"/>
    <property type="molecule type" value="Genomic_DNA"/>
</dbReference>